<name>A0ABX1JSU0_9MICC</name>
<evidence type="ECO:0000256" key="1">
    <source>
        <dbReference type="SAM" id="MobiDB-lite"/>
    </source>
</evidence>
<accession>A0ABX1JSU0</accession>
<evidence type="ECO:0000313" key="3">
    <source>
        <dbReference type="Proteomes" id="UP000523795"/>
    </source>
</evidence>
<organism evidence="2 3">
    <name type="scientific">Arthrobacter deserti</name>
    <dbReference type="NCBI Taxonomy" id="1742687"/>
    <lineage>
        <taxon>Bacteria</taxon>
        <taxon>Bacillati</taxon>
        <taxon>Actinomycetota</taxon>
        <taxon>Actinomycetes</taxon>
        <taxon>Micrococcales</taxon>
        <taxon>Micrococcaceae</taxon>
        <taxon>Arthrobacter</taxon>
    </lineage>
</organism>
<comment type="caution">
    <text evidence="2">The sequence shown here is derived from an EMBL/GenBank/DDBJ whole genome shotgun (WGS) entry which is preliminary data.</text>
</comment>
<proteinExistence type="predicted"/>
<sequence length="80" mass="8952">MPDSVPPEDLEVRPPGPGHPGAPDAAAKPVPEINFDEQFYPARPRALRPMARRRQFVPGPGPRSAPEGTNREYVQWLREQ</sequence>
<feature type="region of interest" description="Disordered" evidence="1">
    <location>
        <begin position="1"/>
        <end position="35"/>
    </location>
</feature>
<reference evidence="2 3" key="1">
    <citation type="submission" date="2020-04" db="EMBL/GenBank/DDBJ databases">
        <authorList>
            <person name="Liu S."/>
        </authorList>
    </citation>
    <scope>NUCLEOTIDE SEQUENCE [LARGE SCALE GENOMIC DNA]</scope>
    <source>
        <strain evidence="2 3">CGMCC 1.15091</strain>
    </source>
</reference>
<protein>
    <submittedName>
        <fullName evidence="2">Maltose alpha-D-glucosyltransferase</fullName>
    </submittedName>
</protein>
<keyword evidence="3" id="KW-1185">Reference proteome</keyword>
<evidence type="ECO:0000313" key="2">
    <source>
        <dbReference type="EMBL" id="NKX52387.1"/>
    </source>
</evidence>
<gene>
    <name evidence="2" type="ORF">HER39_17785</name>
</gene>
<dbReference type="Proteomes" id="UP000523795">
    <property type="component" value="Unassembled WGS sequence"/>
</dbReference>
<feature type="region of interest" description="Disordered" evidence="1">
    <location>
        <begin position="50"/>
        <end position="72"/>
    </location>
</feature>
<feature type="non-terminal residue" evidence="2">
    <location>
        <position position="80"/>
    </location>
</feature>
<dbReference type="EMBL" id="JAAZSR010000513">
    <property type="protein sequence ID" value="NKX52387.1"/>
    <property type="molecule type" value="Genomic_DNA"/>
</dbReference>